<dbReference type="Pfam" id="PF13155">
    <property type="entry name" value="Toprim_2"/>
    <property type="match status" value="1"/>
</dbReference>
<comment type="caution">
    <text evidence="1">The sequence shown here is derived from an EMBL/GenBank/DDBJ whole genome shotgun (WGS) entry which is preliminary data.</text>
</comment>
<dbReference type="Pfam" id="PF13481">
    <property type="entry name" value="AAA_25"/>
    <property type="match status" value="1"/>
</dbReference>
<dbReference type="CDD" id="cd01029">
    <property type="entry name" value="TOPRIM_primases"/>
    <property type="match status" value="1"/>
</dbReference>
<dbReference type="GO" id="GO:0005524">
    <property type="term" value="F:ATP binding"/>
    <property type="evidence" value="ECO:0007669"/>
    <property type="project" value="InterPro"/>
</dbReference>
<dbReference type="AlphaFoldDB" id="A0A0A8RQD2"/>
<dbReference type="InterPro" id="IPR036977">
    <property type="entry name" value="DNA_primase_Znf_CHC2"/>
</dbReference>
<dbReference type="InterPro" id="IPR027417">
    <property type="entry name" value="P-loop_NTPase"/>
</dbReference>
<dbReference type="GO" id="GO:0006260">
    <property type="term" value="P:DNA replication"/>
    <property type="evidence" value="ECO:0007669"/>
    <property type="project" value="InterPro"/>
</dbReference>
<dbReference type="SUPFAM" id="SSF56731">
    <property type="entry name" value="DNA primase core"/>
    <property type="match status" value="1"/>
</dbReference>
<proteinExistence type="predicted"/>
<accession>A0A0A8RQD2</accession>
<reference evidence="2" key="1">
    <citation type="submission" date="2015-06" db="EMBL/GenBank/DDBJ databases">
        <authorList>
            <person name="Radhakrishnan Rajesh"/>
            <person name="Underwood Anthony"/>
            <person name="Al-Shahib Ali"/>
        </authorList>
    </citation>
    <scope>NUCLEOTIDE SEQUENCE [LARGE SCALE GENOMIC DNA]</scope>
    <source>
        <strain evidence="2">P19_London_7_VIM_2_05_10</strain>
    </source>
</reference>
<evidence type="ECO:0000313" key="2">
    <source>
        <dbReference type="Proteomes" id="UP000045039"/>
    </source>
</evidence>
<dbReference type="SUPFAM" id="SSF57783">
    <property type="entry name" value="Zinc beta-ribbon"/>
    <property type="match status" value="1"/>
</dbReference>
<sequence>MTPSQIAQRLADRVIDVAHHLLPGGKREGSEWRVGSVNGEKGQSLGVHLKGDKAGVWCDFSTGETGDLLDLWRAVRSCDMGTALTEAKSYLGITEPKLEAPSRKAYVRPDRPKCKAPGDESPVMAYLAGRGLKPETIAAFKIGEKGRDIVFPFLRDGTLIHWKTLCIDRENGKKKIFASKDSEPCLFGWQAIPEGAREVTITEGEIDAMTAWQYGRPALSVPFGGGKGEKQAWIEHEYSRLSRFDVIYLAMDNDEAGKQATEELIKRLGRERCRILDLGCKDFNEALDALFYTRDDIDDCYAKAKTLDPEKLVGAETFADDVCAEFFERNPVVMGMATPWEKSHDTIRFRDSEVTIWTGWSGHGKSQLLNYLAFHGMRQGEKFCIASMEMPAKRTLQRMVRQAAGLNLPSRGYIHAILEFLGGRLWIYNQMGSANTAEMIDTFRYAARRYGVKQFVVDSLAKLGMAEDDYNGQKQAMEAIVGFAHEMGVHVHLVAHPRKADDETKLPGKLDVRGGAILTDLADNVITVWRNKKKEVAMKDGSEEDRAYYASHSDVKMVITKQRLTGVEETIPLWFDPASAQYMEREGHKPRQWIEYSGIPQQQADQEAA</sequence>
<dbReference type="GO" id="GO:0003697">
    <property type="term" value="F:single-stranded DNA binding"/>
    <property type="evidence" value="ECO:0007669"/>
    <property type="project" value="InterPro"/>
</dbReference>
<name>A0A0A8RQD2_PSEAI</name>
<gene>
    <name evidence="1" type="primary">dnaG_2</name>
    <name evidence="1" type="ORF">PAERUG_P19_London_7_VIM_2_05_10_04132</name>
</gene>
<dbReference type="Gene3D" id="3.40.50.300">
    <property type="entry name" value="P-loop containing nucleotide triphosphate hydrolases"/>
    <property type="match status" value="1"/>
</dbReference>
<dbReference type="PANTHER" id="PTHR12873">
    <property type="entry name" value="T7-LIKE MITOCHONDRIAL DNA HELICASE"/>
    <property type="match status" value="1"/>
</dbReference>
<dbReference type="RefSeq" id="WP_023082529.1">
    <property type="nucleotide sequence ID" value="NZ_CAADQL010000080.1"/>
</dbReference>
<evidence type="ECO:0000313" key="1">
    <source>
        <dbReference type="EMBL" id="CRP33585.1"/>
    </source>
</evidence>
<dbReference type="InterPro" id="IPR034154">
    <property type="entry name" value="TOPRIM_DnaG/twinkle"/>
</dbReference>
<dbReference type="Gene3D" id="3.90.580.10">
    <property type="entry name" value="Zinc finger, CHC2-type domain"/>
    <property type="match status" value="1"/>
</dbReference>
<dbReference type="GO" id="GO:0043139">
    <property type="term" value="F:5'-3' DNA helicase activity"/>
    <property type="evidence" value="ECO:0007669"/>
    <property type="project" value="InterPro"/>
</dbReference>
<dbReference type="Proteomes" id="UP000045039">
    <property type="component" value="Unassembled WGS sequence"/>
</dbReference>
<dbReference type="PROSITE" id="PS51199">
    <property type="entry name" value="SF4_HELICASE"/>
    <property type="match status" value="1"/>
</dbReference>
<dbReference type="SUPFAM" id="SSF52540">
    <property type="entry name" value="P-loop containing nucleoside triphosphate hydrolases"/>
    <property type="match status" value="1"/>
</dbReference>
<dbReference type="GO" id="GO:0008270">
    <property type="term" value="F:zinc ion binding"/>
    <property type="evidence" value="ECO:0007669"/>
    <property type="project" value="InterPro"/>
</dbReference>
<dbReference type="InterPro" id="IPR027032">
    <property type="entry name" value="Twinkle-like"/>
</dbReference>
<organism evidence="1 2">
    <name type="scientific">Pseudomonas aeruginosa</name>
    <dbReference type="NCBI Taxonomy" id="287"/>
    <lineage>
        <taxon>Bacteria</taxon>
        <taxon>Pseudomonadati</taxon>
        <taxon>Pseudomonadota</taxon>
        <taxon>Gammaproteobacteria</taxon>
        <taxon>Pseudomonadales</taxon>
        <taxon>Pseudomonadaceae</taxon>
        <taxon>Pseudomonas</taxon>
    </lineage>
</organism>
<dbReference type="EMBL" id="CVVU01000217">
    <property type="protein sequence ID" value="CRP33585.1"/>
    <property type="molecule type" value="Genomic_DNA"/>
</dbReference>
<protein>
    <submittedName>
        <fullName evidence="1">DNA primase</fullName>
    </submittedName>
</protein>
<dbReference type="Gene3D" id="3.40.1360.10">
    <property type="match status" value="1"/>
</dbReference>
<dbReference type="PANTHER" id="PTHR12873:SF0">
    <property type="entry name" value="TWINKLE MTDNA HELICASE"/>
    <property type="match status" value="1"/>
</dbReference>
<dbReference type="InterPro" id="IPR007694">
    <property type="entry name" value="DNA_helicase_DnaB-like_C"/>
</dbReference>